<dbReference type="Proteomes" id="UP001243989">
    <property type="component" value="Unassembled WGS sequence"/>
</dbReference>
<sequence length="223" mass="24768">MAVSHIGIDTTDQHRVELRTKDLSESDISAGVGSSVARLGSSSDATCVIKSHGTNSANIDSVEEIFLDIDGNDLEMSIRLENESPDLQTMQSILRTRSDQAGVHGNSENTTSLMNQRPFPTPEFFMPGYGFPNPSMVPKFRFRIPARFSKMLHSMARDVSQLNHFMNSLKGDINSLASNFNQVQWSAWLETRHSRCGWTALASFDTSLHLMRPIYSIAEGISL</sequence>
<evidence type="ECO:0000313" key="1">
    <source>
        <dbReference type="EMBL" id="KAK1625570.1"/>
    </source>
</evidence>
<reference evidence="1" key="1">
    <citation type="submission" date="2021-06" db="EMBL/GenBank/DDBJ databases">
        <title>Comparative genomics, transcriptomics and evolutionary studies reveal genomic signatures of adaptation to plant cell wall in hemibiotrophic fungi.</title>
        <authorList>
            <consortium name="DOE Joint Genome Institute"/>
            <person name="Baroncelli R."/>
            <person name="Diaz J.F."/>
            <person name="Benocci T."/>
            <person name="Peng M."/>
            <person name="Battaglia E."/>
            <person name="Haridas S."/>
            <person name="Andreopoulos W."/>
            <person name="Labutti K."/>
            <person name="Pangilinan J."/>
            <person name="Floch G.L."/>
            <person name="Makela M.R."/>
            <person name="Henrissat B."/>
            <person name="Grigoriev I.V."/>
            <person name="Crouch J.A."/>
            <person name="De Vries R.P."/>
            <person name="Sukno S.A."/>
            <person name="Thon M.R."/>
        </authorList>
    </citation>
    <scope>NUCLEOTIDE SEQUENCE</scope>
    <source>
        <strain evidence="1">CBS 102054</strain>
    </source>
</reference>
<evidence type="ECO:0000313" key="2">
    <source>
        <dbReference type="Proteomes" id="UP001243989"/>
    </source>
</evidence>
<dbReference type="GeneID" id="85481094"/>
<proteinExistence type="predicted"/>
<gene>
    <name evidence="1" type="ORF">BDP81DRAFT_74430</name>
</gene>
<organism evidence="1 2">
    <name type="scientific">Colletotrichum phormii</name>
    <dbReference type="NCBI Taxonomy" id="359342"/>
    <lineage>
        <taxon>Eukaryota</taxon>
        <taxon>Fungi</taxon>
        <taxon>Dikarya</taxon>
        <taxon>Ascomycota</taxon>
        <taxon>Pezizomycotina</taxon>
        <taxon>Sordariomycetes</taxon>
        <taxon>Hypocreomycetidae</taxon>
        <taxon>Glomerellales</taxon>
        <taxon>Glomerellaceae</taxon>
        <taxon>Colletotrichum</taxon>
        <taxon>Colletotrichum acutatum species complex</taxon>
    </lineage>
</organism>
<comment type="caution">
    <text evidence="1">The sequence shown here is derived from an EMBL/GenBank/DDBJ whole genome shotgun (WGS) entry which is preliminary data.</text>
</comment>
<name>A0AAI9ZL49_9PEZI</name>
<keyword evidence="2" id="KW-1185">Reference proteome</keyword>
<dbReference type="AlphaFoldDB" id="A0AAI9ZL49"/>
<dbReference type="RefSeq" id="XP_060441565.1">
    <property type="nucleotide sequence ID" value="XM_060596232.1"/>
</dbReference>
<dbReference type="EMBL" id="JAHMHQ010000019">
    <property type="protein sequence ID" value="KAK1625570.1"/>
    <property type="molecule type" value="Genomic_DNA"/>
</dbReference>
<accession>A0AAI9ZL49</accession>
<protein>
    <submittedName>
        <fullName evidence="1">Uncharacterized protein</fullName>
    </submittedName>
</protein>